<sequence>MSFLRPISIVRTSALRPLSRRAAAAAAPRAYVPVRLAHQDYGSGDGNPVGENPQQQGKNPRSELEHPGPPAPKVGQGKSSSSSSSSSSSKSGEEKGGHRTGGKGSNRDSPSSSSGGSGSGSKGTKGAQPKILNENPPGEHDESVRQHNKEMEQRAEKAHEQVSNEDAKKDKVSPKFWSGQGGADKDP</sequence>
<dbReference type="GeneID" id="54289399"/>
<protein>
    <submittedName>
        <fullName evidence="2">Uncharacterized protein</fullName>
    </submittedName>
</protein>
<accession>A0A6A5XVD8</accession>
<reference evidence="2" key="1">
    <citation type="journal article" date="2020" name="Stud. Mycol.">
        <title>101 Dothideomycetes genomes: a test case for predicting lifestyles and emergence of pathogens.</title>
        <authorList>
            <person name="Haridas S."/>
            <person name="Albert R."/>
            <person name="Binder M."/>
            <person name="Bloem J."/>
            <person name="Labutti K."/>
            <person name="Salamov A."/>
            <person name="Andreopoulos B."/>
            <person name="Baker S."/>
            <person name="Barry K."/>
            <person name="Bills G."/>
            <person name="Bluhm B."/>
            <person name="Cannon C."/>
            <person name="Castanera R."/>
            <person name="Culley D."/>
            <person name="Daum C."/>
            <person name="Ezra D."/>
            <person name="Gonzalez J."/>
            <person name="Henrissat B."/>
            <person name="Kuo A."/>
            <person name="Liang C."/>
            <person name="Lipzen A."/>
            <person name="Lutzoni F."/>
            <person name="Magnuson J."/>
            <person name="Mondo S."/>
            <person name="Nolan M."/>
            <person name="Ohm R."/>
            <person name="Pangilinan J."/>
            <person name="Park H.-J."/>
            <person name="Ramirez L."/>
            <person name="Alfaro M."/>
            <person name="Sun H."/>
            <person name="Tritt A."/>
            <person name="Yoshinaga Y."/>
            <person name="Zwiers L.-H."/>
            <person name="Turgeon B."/>
            <person name="Goodwin S."/>
            <person name="Spatafora J."/>
            <person name="Crous P."/>
            <person name="Grigoriev I."/>
        </authorList>
    </citation>
    <scope>NUCLEOTIDE SEQUENCE</scope>
    <source>
        <strain evidence="2">CBS 175.79</strain>
    </source>
</reference>
<organism evidence="2 3">
    <name type="scientific">Aaosphaeria arxii CBS 175.79</name>
    <dbReference type="NCBI Taxonomy" id="1450172"/>
    <lineage>
        <taxon>Eukaryota</taxon>
        <taxon>Fungi</taxon>
        <taxon>Dikarya</taxon>
        <taxon>Ascomycota</taxon>
        <taxon>Pezizomycotina</taxon>
        <taxon>Dothideomycetes</taxon>
        <taxon>Pleosporomycetidae</taxon>
        <taxon>Pleosporales</taxon>
        <taxon>Pleosporales incertae sedis</taxon>
        <taxon>Aaosphaeria</taxon>
    </lineage>
</organism>
<feature type="compositionally biased region" description="Basic and acidic residues" evidence="1">
    <location>
        <begin position="137"/>
        <end position="173"/>
    </location>
</feature>
<keyword evidence="3" id="KW-1185">Reference proteome</keyword>
<dbReference type="RefSeq" id="XP_033384563.1">
    <property type="nucleotide sequence ID" value="XM_033532002.1"/>
</dbReference>
<feature type="region of interest" description="Disordered" evidence="1">
    <location>
        <begin position="37"/>
        <end position="187"/>
    </location>
</feature>
<proteinExistence type="predicted"/>
<evidence type="ECO:0000313" key="3">
    <source>
        <dbReference type="Proteomes" id="UP000799778"/>
    </source>
</evidence>
<gene>
    <name evidence="2" type="ORF">BU24DRAFT_462405</name>
</gene>
<dbReference type="AlphaFoldDB" id="A0A6A5XVD8"/>
<evidence type="ECO:0000256" key="1">
    <source>
        <dbReference type="SAM" id="MobiDB-lite"/>
    </source>
</evidence>
<name>A0A6A5XVD8_9PLEO</name>
<feature type="compositionally biased region" description="Low complexity" evidence="1">
    <location>
        <begin position="77"/>
        <end position="90"/>
    </location>
</feature>
<dbReference type="Proteomes" id="UP000799778">
    <property type="component" value="Unassembled WGS sequence"/>
</dbReference>
<evidence type="ECO:0000313" key="2">
    <source>
        <dbReference type="EMBL" id="KAF2016224.1"/>
    </source>
</evidence>
<dbReference type="OrthoDB" id="5334244at2759"/>
<dbReference type="EMBL" id="ML978069">
    <property type="protein sequence ID" value="KAF2016224.1"/>
    <property type="molecule type" value="Genomic_DNA"/>
</dbReference>